<dbReference type="InterPro" id="IPR027417">
    <property type="entry name" value="P-loop_NTPase"/>
</dbReference>
<dbReference type="InterPro" id="IPR058922">
    <property type="entry name" value="WHD_DRP"/>
</dbReference>
<keyword evidence="6" id="KW-0067">ATP-binding</keyword>
<dbReference type="Pfam" id="PF00931">
    <property type="entry name" value="NB-ARC"/>
    <property type="match status" value="1"/>
</dbReference>
<gene>
    <name evidence="9" type="ORF">OLC1_LOCUS7655</name>
</gene>
<keyword evidence="10" id="KW-1185">Reference proteome</keyword>
<keyword evidence="5" id="KW-0611">Plant defense</keyword>
<dbReference type="GO" id="GO:0005524">
    <property type="term" value="F:ATP binding"/>
    <property type="evidence" value="ECO:0007669"/>
    <property type="project" value="UniProtKB-KW"/>
</dbReference>
<dbReference type="PRINTS" id="PR00364">
    <property type="entry name" value="DISEASERSIST"/>
</dbReference>
<feature type="domain" description="Disease resistance protein winged helix" evidence="8">
    <location>
        <begin position="328"/>
        <end position="399"/>
    </location>
</feature>
<dbReference type="Proteomes" id="UP001161247">
    <property type="component" value="Chromosome 2"/>
</dbReference>
<accession>A0AAV1CN87</accession>
<evidence type="ECO:0000256" key="6">
    <source>
        <dbReference type="ARBA" id="ARBA00022840"/>
    </source>
</evidence>
<dbReference type="InterPro" id="IPR036388">
    <property type="entry name" value="WH-like_DNA-bd_sf"/>
</dbReference>
<evidence type="ECO:0000256" key="2">
    <source>
        <dbReference type="ARBA" id="ARBA00022614"/>
    </source>
</evidence>
<dbReference type="EMBL" id="OX459119">
    <property type="protein sequence ID" value="CAI9097060.1"/>
    <property type="molecule type" value="Genomic_DNA"/>
</dbReference>
<dbReference type="FunFam" id="1.10.10.10:FF:000322">
    <property type="entry name" value="Probable disease resistance protein At1g63360"/>
    <property type="match status" value="1"/>
</dbReference>
<evidence type="ECO:0000256" key="3">
    <source>
        <dbReference type="ARBA" id="ARBA00022737"/>
    </source>
</evidence>
<dbReference type="Gene3D" id="3.80.10.10">
    <property type="entry name" value="Ribonuclease Inhibitor"/>
    <property type="match status" value="1"/>
</dbReference>
<name>A0AAV1CN87_OLDCO</name>
<sequence length="793" mass="90816">MTGFPGKTISDAWTWIEDGAGSHNMELLMNDAAVPGGGYEVLQPHGLFNFNHRDRLEKSKKAPKIEEEQIIGFDRAVEDLSQLLAKGSEQFQVISIVGKIGNEKTTLAKKVLKHPDVDYEFMIRAFVHVSKEYETRQVFLKILSSFGKIKDDVKKMPEDQLRKHLHQQLQGKRYLVILDDVLKEDDWDRFKSAFPHNDKRCRVLITTCNEDVVKNLNPEIPFYRLDFLRLDQSSELFRRKVFGNENFPEEFQPYELQIMENCNGLPLAIVVIAGVIHHDRYNGEHWKLVADSIKDCDARDHNQLTKMIELVYSYLPDPLKPCFTYLGVFRGDFEIPVWKLIRLWIAEGLIIQPAGDPNSEGIAEWYLEELVCRNLVMVGKRRSCGKMKTCRVHDTLLEFCKKKGMQENKEITKDNEVVLDHQYTRLYINNVNVRDYISKRPSSNGRVLSFLTFPKEDGTIVEPKFVNSIPKAYKFLKVLEVESLIFTRFPIDLSYLSHLEYIAISSTFTTLPPVMSTMKDLKTLIVNTSSPTLAINANIWKMPHFRHLHTNSCATLPPPEAGNNKTEQTIQTLSTISPESCRKEVFDQAPKLKKLGIFGELNRLFGVKGESSVFKNLGRLECLENLKLLNDDMNSISCVLPPEESFPKNLKSLTLENTLLEWREMSTLGKLECLQVLKLKIYAFQGKFWKTEGGGFLSLNHLQIGHTDLVVWETWADHFPELRCLHVAHCNELEALPQDLANISSLKSVVLHCNNPTVAASGAKLQMLKLQEQSQNGSFKLFIYPPDHRPHGV</sequence>
<evidence type="ECO:0000256" key="1">
    <source>
        <dbReference type="ARBA" id="ARBA00008894"/>
    </source>
</evidence>
<evidence type="ECO:0000313" key="10">
    <source>
        <dbReference type="Proteomes" id="UP001161247"/>
    </source>
</evidence>
<protein>
    <submittedName>
        <fullName evidence="9">OLC1v1033359C1</fullName>
    </submittedName>
</protein>
<dbReference type="PANTHER" id="PTHR23155:SF1193">
    <property type="entry name" value="DISEASE RESISTANCE PROTEIN RPP13-RELATED"/>
    <property type="match status" value="1"/>
</dbReference>
<proteinExistence type="inferred from homology"/>
<dbReference type="GO" id="GO:0098542">
    <property type="term" value="P:defense response to other organism"/>
    <property type="evidence" value="ECO:0007669"/>
    <property type="project" value="TreeGrafter"/>
</dbReference>
<dbReference type="PANTHER" id="PTHR23155">
    <property type="entry name" value="DISEASE RESISTANCE PROTEIN RP"/>
    <property type="match status" value="1"/>
</dbReference>
<keyword evidence="2" id="KW-0433">Leucine-rich repeat</keyword>
<feature type="domain" description="NB-ARC" evidence="7">
    <location>
        <begin position="75"/>
        <end position="245"/>
    </location>
</feature>
<evidence type="ECO:0000313" key="9">
    <source>
        <dbReference type="EMBL" id="CAI9097060.1"/>
    </source>
</evidence>
<evidence type="ECO:0000256" key="5">
    <source>
        <dbReference type="ARBA" id="ARBA00022821"/>
    </source>
</evidence>
<comment type="similarity">
    <text evidence="1">Belongs to the disease resistance NB-LRR family.</text>
</comment>
<dbReference type="GO" id="GO:0043531">
    <property type="term" value="F:ADP binding"/>
    <property type="evidence" value="ECO:0007669"/>
    <property type="project" value="InterPro"/>
</dbReference>
<dbReference type="Gene3D" id="1.10.10.10">
    <property type="entry name" value="Winged helix-like DNA-binding domain superfamily/Winged helix DNA-binding domain"/>
    <property type="match status" value="1"/>
</dbReference>
<dbReference type="Pfam" id="PF23559">
    <property type="entry name" value="WHD_DRP"/>
    <property type="match status" value="1"/>
</dbReference>
<dbReference type="InterPro" id="IPR002182">
    <property type="entry name" value="NB-ARC"/>
</dbReference>
<reference evidence="9" key="1">
    <citation type="submission" date="2023-03" db="EMBL/GenBank/DDBJ databases">
        <authorList>
            <person name="Julca I."/>
        </authorList>
    </citation>
    <scope>NUCLEOTIDE SEQUENCE</scope>
</reference>
<dbReference type="SUPFAM" id="SSF52540">
    <property type="entry name" value="P-loop containing nucleoside triphosphate hydrolases"/>
    <property type="match status" value="1"/>
</dbReference>
<dbReference type="InterPro" id="IPR042197">
    <property type="entry name" value="Apaf_helical"/>
</dbReference>
<organism evidence="9 10">
    <name type="scientific">Oldenlandia corymbosa var. corymbosa</name>
    <dbReference type="NCBI Taxonomy" id="529605"/>
    <lineage>
        <taxon>Eukaryota</taxon>
        <taxon>Viridiplantae</taxon>
        <taxon>Streptophyta</taxon>
        <taxon>Embryophyta</taxon>
        <taxon>Tracheophyta</taxon>
        <taxon>Spermatophyta</taxon>
        <taxon>Magnoliopsida</taxon>
        <taxon>eudicotyledons</taxon>
        <taxon>Gunneridae</taxon>
        <taxon>Pentapetalae</taxon>
        <taxon>asterids</taxon>
        <taxon>lamiids</taxon>
        <taxon>Gentianales</taxon>
        <taxon>Rubiaceae</taxon>
        <taxon>Rubioideae</taxon>
        <taxon>Spermacoceae</taxon>
        <taxon>Hedyotis-Oldenlandia complex</taxon>
        <taxon>Oldenlandia</taxon>
    </lineage>
</organism>
<dbReference type="InterPro" id="IPR032675">
    <property type="entry name" value="LRR_dom_sf"/>
</dbReference>
<evidence type="ECO:0000259" key="7">
    <source>
        <dbReference type="Pfam" id="PF00931"/>
    </source>
</evidence>
<keyword evidence="4" id="KW-0547">Nucleotide-binding</keyword>
<dbReference type="Gene3D" id="3.40.50.300">
    <property type="entry name" value="P-loop containing nucleotide triphosphate hydrolases"/>
    <property type="match status" value="1"/>
</dbReference>
<dbReference type="Gene3D" id="1.10.8.430">
    <property type="entry name" value="Helical domain of apoptotic protease-activating factors"/>
    <property type="match status" value="1"/>
</dbReference>
<dbReference type="InterPro" id="IPR044974">
    <property type="entry name" value="Disease_R_plants"/>
</dbReference>
<keyword evidence="3" id="KW-0677">Repeat</keyword>
<evidence type="ECO:0000259" key="8">
    <source>
        <dbReference type="Pfam" id="PF23559"/>
    </source>
</evidence>
<evidence type="ECO:0000256" key="4">
    <source>
        <dbReference type="ARBA" id="ARBA00022741"/>
    </source>
</evidence>
<dbReference type="SUPFAM" id="SSF52058">
    <property type="entry name" value="L domain-like"/>
    <property type="match status" value="1"/>
</dbReference>
<dbReference type="FunFam" id="3.40.50.300:FF:001091">
    <property type="entry name" value="Probable disease resistance protein At1g61300"/>
    <property type="match status" value="1"/>
</dbReference>
<dbReference type="GO" id="GO:0051607">
    <property type="term" value="P:defense response to virus"/>
    <property type="evidence" value="ECO:0007669"/>
    <property type="project" value="UniProtKB-ARBA"/>
</dbReference>
<dbReference type="AlphaFoldDB" id="A0AAV1CN87"/>